<organism evidence="2 3">
    <name type="scientific">Rhizophagus irregularis</name>
    <dbReference type="NCBI Taxonomy" id="588596"/>
    <lineage>
        <taxon>Eukaryota</taxon>
        <taxon>Fungi</taxon>
        <taxon>Fungi incertae sedis</taxon>
        <taxon>Mucoromycota</taxon>
        <taxon>Glomeromycotina</taxon>
        <taxon>Glomeromycetes</taxon>
        <taxon>Glomerales</taxon>
        <taxon>Glomeraceae</taxon>
        <taxon>Rhizophagus</taxon>
    </lineage>
</organism>
<evidence type="ECO:0000313" key="2">
    <source>
        <dbReference type="EMBL" id="PKY62825.1"/>
    </source>
</evidence>
<dbReference type="Proteomes" id="UP000234323">
    <property type="component" value="Unassembled WGS sequence"/>
</dbReference>
<keyword evidence="3" id="KW-1185">Reference proteome</keyword>
<gene>
    <name evidence="2" type="ORF">RhiirA4_551319</name>
</gene>
<feature type="non-terminal residue" evidence="2">
    <location>
        <position position="52"/>
    </location>
</feature>
<keyword evidence="1" id="KW-1133">Transmembrane helix</keyword>
<dbReference type="EMBL" id="LLXI01008119">
    <property type="protein sequence ID" value="PKY62825.1"/>
    <property type="molecule type" value="Genomic_DNA"/>
</dbReference>
<evidence type="ECO:0000256" key="1">
    <source>
        <dbReference type="SAM" id="Phobius"/>
    </source>
</evidence>
<proteinExistence type="predicted"/>
<accession>A0A2I1HVB5</accession>
<dbReference type="AlphaFoldDB" id="A0A2I1HVB5"/>
<keyword evidence="1" id="KW-0812">Transmembrane</keyword>
<protein>
    <submittedName>
        <fullName evidence="2">Uncharacterized protein</fullName>
    </submittedName>
</protein>
<name>A0A2I1HVB5_9GLOM</name>
<comment type="caution">
    <text evidence="2">The sequence shown here is derived from an EMBL/GenBank/DDBJ whole genome shotgun (WGS) entry which is preliminary data.</text>
</comment>
<evidence type="ECO:0000313" key="3">
    <source>
        <dbReference type="Proteomes" id="UP000234323"/>
    </source>
</evidence>
<keyword evidence="1" id="KW-0472">Membrane</keyword>
<reference evidence="2 3" key="1">
    <citation type="submission" date="2015-10" db="EMBL/GenBank/DDBJ databases">
        <title>Genome analyses suggest a sexual origin of heterokaryosis in a supposedly ancient asexual fungus.</title>
        <authorList>
            <person name="Ropars J."/>
            <person name="Sedzielewska K."/>
            <person name="Noel J."/>
            <person name="Charron P."/>
            <person name="Farinelli L."/>
            <person name="Marton T."/>
            <person name="Kruger M."/>
            <person name="Pelin A."/>
            <person name="Brachmann A."/>
            <person name="Corradi N."/>
        </authorList>
    </citation>
    <scope>NUCLEOTIDE SEQUENCE [LARGE SCALE GENOMIC DNA]</scope>
    <source>
        <strain evidence="2 3">A4</strain>
    </source>
</reference>
<sequence>MYYMGYLLKLKLVKYFSSLSFAILFSLFSYIIFTIFSCDFIFCSTFFISIFA</sequence>
<feature type="transmembrane region" description="Helical" evidence="1">
    <location>
        <begin position="21"/>
        <end position="51"/>
    </location>
</feature>